<dbReference type="AlphaFoldDB" id="W9GSH3"/>
<reference evidence="2 3" key="1">
    <citation type="submission" date="2013-08" db="EMBL/GenBank/DDBJ databases">
        <title>The genome sequence of Skermanella stibiiresistens.</title>
        <authorList>
            <person name="Zhu W."/>
            <person name="Wang G."/>
        </authorList>
    </citation>
    <scope>NUCLEOTIDE SEQUENCE [LARGE SCALE GENOMIC DNA]</scope>
    <source>
        <strain evidence="2 3">SB22</strain>
    </source>
</reference>
<gene>
    <name evidence="2" type="ORF">N825_23395</name>
</gene>
<dbReference type="EMBL" id="AVFL01000035">
    <property type="protein sequence ID" value="EWY36845.1"/>
    <property type="molecule type" value="Genomic_DNA"/>
</dbReference>
<feature type="region of interest" description="Disordered" evidence="1">
    <location>
        <begin position="80"/>
        <end position="101"/>
    </location>
</feature>
<dbReference type="Proteomes" id="UP000019486">
    <property type="component" value="Unassembled WGS sequence"/>
</dbReference>
<proteinExistence type="predicted"/>
<name>W9GSH3_9PROT</name>
<comment type="caution">
    <text evidence="2">The sequence shown here is derived from an EMBL/GenBank/DDBJ whole genome shotgun (WGS) entry which is preliminary data.</text>
</comment>
<evidence type="ECO:0000313" key="2">
    <source>
        <dbReference type="EMBL" id="EWY36845.1"/>
    </source>
</evidence>
<dbReference type="RefSeq" id="WP_037459977.1">
    <property type="nucleotide sequence ID" value="NZ_AVFL01000035.1"/>
</dbReference>
<evidence type="ECO:0000313" key="3">
    <source>
        <dbReference type="Proteomes" id="UP000019486"/>
    </source>
</evidence>
<evidence type="ECO:0000256" key="1">
    <source>
        <dbReference type="SAM" id="MobiDB-lite"/>
    </source>
</evidence>
<protein>
    <submittedName>
        <fullName evidence="2">Uncharacterized protein</fullName>
    </submittedName>
</protein>
<accession>W9GSH3</accession>
<dbReference type="OrthoDB" id="7308072at2"/>
<keyword evidence="3" id="KW-1185">Reference proteome</keyword>
<sequence>MLKLGMKVGLEDQVGRVVGRTIEYQPKYDVMLANGTIRSYVREVDLVVAPQSDGKADAGAEIGVVPTAVGGGLDMAARSSISVQRNDANEEELDADPDRGG</sequence>
<organism evidence="2 3">
    <name type="scientific">Skermanella stibiiresistens SB22</name>
    <dbReference type="NCBI Taxonomy" id="1385369"/>
    <lineage>
        <taxon>Bacteria</taxon>
        <taxon>Pseudomonadati</taxon>
        <taxon>Pseudomonadota</taxon>
        <taxon>Alphaproteobacteria</taxon>
        <taxon>Rhodospirillales</taxon>
        <taxon>Azospirillaceae</taxon>
        <taxon>Skermanella</taxon>
    </lineage>
</organism>